<protein>
    <submittedName>
        <fullName evidence="1">Uncharacterized protein</fullName>
    </submittedName>
</protein>
<accession>A0ABM8URT9</accession>
<keyword evidence="2" id="KW-1185">Reference proteome</keyword>
<organism evidence="1 2">
    <name type="scientific">Dyadobacter linearis</name>
    <dbReference type="NCBI Taxonomy" id="2823330"/>
    <lineage>
        <taxon>Bacteria</taxon>
        <taxon>Pseudomonadati</taxon>
        <taxon>Bacteroidota</taxon>
        <taxon>Cytophagia</taxon>
        <taxon>Cytophagales</taxon>
        <taxon>Spirosomataceae</taxon>
        <taxon>Dyadobacter</taxon>
    </lineage>
</organism>
<dbReference type="InterPro" id="IPR058702">
    <property type="entry name" value="MafI2-like"/>
</dbReference>
<name>A0ABM8URT9_9BACT</name>
<sequence length="101" mass="11732">MTKDIEFRREVLISIQRALLGEIYPAVRGVAVGYDANVKLKIIYYLDRDPEEEDYENISDVAGEVLADINFSEVEEQCIYSKESFSNLDCLEAWVYIRKED</sequence>
<evidence type="ECO:0000313" key="2">
    <source>
        <dbReference type="Proteomes" id="UP000679725"/>
    </source>
</evidence>
<proteinExistence type="predicted"/>
<dbReference type="Pfam" id="PF26541">
    <property type="entry name" value="MafI2"/>
    <property type="match status" value="1"/>
</dbReference>
<comment type="caution">
    <text evidence="1">The sequence shown here is derived from an EMBL/GenBank/DDBJ whole genome shotgun (WGS) entry which is preliminary data.</text>
</comment>
<evidence type="ECO:0000313" key="1">
    <source>
        <dbReference type="EMBL" id="CAG5070181.1"/>
    </source>
</evidence>
<dbReference type="Proteomes" id="UP000679725">
    <property type="component" value="Unassembled WGS sequence"/>
</dbReference>
<reference evidence="1 2" key="1">
    <citation type="submission" date="2021-04" db="EMBL/GenBank/DDBJ databases">
        <authorList>
            <person name="Rodrigo-Torres L."/>
            <person name="Arahal R. D."/>
            <person name="Lucena T."/>
        </authorList>
    </citation>
    <scope>NUCLEOTIDE SEQUENCE [LARGE SCALE GENOMIC DNA]</scope>
    <source>
        <strain evidence="1 2">CECT 9623</strain>
    </source>
</reference>
<gene>
    <name evidence="1" type="ORF">DYBT9623_02921</name>
</gene>
<dbReference type="RefSeq" id="WP_215234227.1">
    <property type="nucleotide sequence ID" value="NZ_CAJRAU010000003.1"/>
</dbReference>
<dbReference type="EMBL" id="CAJRAU010000003">
    <property type="protein sequence ID" value="CAG5070181.1"/>
    <property type="molecule type" value="Genomic_DNA"/>
</dbReference>